<dbReference type="AlphaFoldDB" id="A0A8U0A2T4"/>
<keyword evidence="3" id="KW-1185">Reference proteome</keyword>
<dbReference type="GeneID" id="71927084"/>
<reference evidence="2" key="1">
    <citation type="submission" date="2022-04" db="EMBL/GenBank/DDBJ databases">
        <title>Halocatena sp. nov., isolated from a salt lake.</title>
        <authorList>
            <person name="Cui H.-L."/>
        </authorList>
    </citation>
    <scope>NUCLEOTIDE SEQUENCE</scope>
    <source>
        <strain evidence="2">AD-1</strain>
    </source>
</reference>
<dbReference type="Pfam" id="PF20068">
    <property type="entry name" value="Amphi-Trp"/>
    <property type="match status" value="1"/>
</dbReference>
<gene>
    <name evidence="2" type="ORF">MW046_03515</name>
</gene>
<accession>A0A8U0A2T4</accession>
<dbReference type="InterPro" id="IPR027598">
    <property type="entry name" value="Amphi-Trp_dom"/>
</dbReference>
<sequence>MEETLFSTERRQRKTEIASHLRSIADKLESGEAITLSNGGESVTLEVPEQATFEMEVERETGDGDPELSLEFEIEWHESGESSGFVIE</sequence>
<evidence type="ECO:0000313" key="2">
    <source>
        <dbReference type="EMBL" id="UPM43521.1"/>
    </source>
</evidence>
<dbReference type="RefSeq" id="WP_247994185.1">
    <property type="nucleotide sequence ID" value="NZ_CP096019.1"/>
</dbReference>
<feature type="domain" description="Amphi-Trp" evidence="1">
    <location>
        <begin position="2"/>
        <end position="83"/>
    </location>
</feature>
<organism evidence="2 3">
    <name type="scientific">Halocatena salina</name>
    <dbReference type="NCBI Taxonomy" id="2934340"/>
    <lineage>
        <taxon>Archaea</taxon>
        <taxon>Methanobacteriati</taxon>
        <taxon>Methanobacteriota</taxon>
        <taxon>Stenosarchaea group</taxon>
        <taxon>Halobacteria</taxon>
        <taxon>Halobacteriales</taxon>
        <taxon>Natronomonadaceae</taxon>
        <taxon>Halocatena</taxon>
    </lineage>
</organism>
<protein>
    <submittedName>
        <fullName evidence="2">Amphi-Trp domain-containing protein</fullName>
    </submittedName>
</protein>
<evidence type="ECO:0000259" key="1">
    <source>
        <dbReference type="Pfam" id="PF20068"/>
    </source>
</evidence>
<evidence type="ECO:0000313" key="3">
    <source>
        <dbReference type="Proteomes" id="UP000831768"/>
    </source>
</evidence>
<dbReference type="NCBIfam" id="TIGR04354">
    <property type="entry name" value="amphi-Trp"/>
    <property type="match status" value="1"/>
</dbReference>
<proteinExistence type="predicted"/>
<dbReference type="Proteomes" id="UP000831768">
    <property type="component" value="Chromosome"/>
</dbReference>
<dbReference type="KEGG" id="haad:MW046_03515"/>
<dbReference type="EMBL" id="CP096019">
    <property type="protein sequence ID" value="UPM43521.1"/>
    <property type="molecule type" value="Genomic_DNA"/>
</dbReference>
<name>A0A8U0A2T4_9EURY</name>